<dbReference type="RefSeq" id="WP_212370405.1">
    <property type="nucleotide sequence ID" value="NZ_JAGSIE010000026.1"/>
</dbReference>
<feature type="coiled-coil region" evidence="1">
    <location>
        <begin position="59"/>
        <end position="100"/>
    </location>
</feature>
<feature type="transmembrane region" description="Helical" evidence="2">
    <location>
        <begin position="37"/>
        <end position="60"/>
    </location>
</feature>
<dbReference type="PANTHER" id="PTHR40027:SF1">
    <property type="entry name" value="CELL DIVISION PROTEIN DIVIC"/>
    <property type="match status" value="1"/>
</dbReference>
<evidence type="ECO:0000256" key="1">
    <source>
        <dbReference type="SAM" id="Coils"/>
    </source>
</evidence>
<accession>A0A941CYB3</accession>
<comment type="caution">
    <text evidence="3">The sequence shown here is derived from an EMBL/GenBank/DDBJ whole genome shotgun (WGS) entry which is preliminary data.</text>
</comment>
<sequence length="130" mass="15709">MGRRKERKRNNIAKINSTYAKQQEKQMAQKSREKTLLFRRLIAFVVLFLLIGGLMTTYHFQQRAQMQEKQTEYEQLNEQMEQYTNRNQALKEEVEKLSDIDYLLQIARKDYFFSKDGEIIFKLPDEEPSY</sequence>
<evidence type="ECO:0000313" key="4">
    <source>
        <dbReference type="Proteomes" id="UP000675431"/>
    </source>
</evidence>
<evidence type="ECO:0000313" key="3">
    <source>
        <dbReference type="EMBL" id="MBR7554310.1"/>
    </source>
</evidence>
<dbReference type="InterPro" id="IPR039076">
    <property type="entry name" value="DivIC"/>
</dbReference>
<dbReference type="Proteomes" id="UP000675431">
    <property type="component" value="Unassembled WGS sequence"/>
</dbReference>
<dbReference type="InterPro" id="IPR007060">
    <property type="entry name" value="FtsL/DivIC"/>
</dbReference>
<keyword evidence="4" id="KW-1185">Reference proteome</keyword>
<keyword evidence="2" id="KW-0472">Membrane</keyword>
<dbReference type="PANTHER" id="PTHR40027">
    <property type="entry name" value="CELL DIVISION PROTEIN DIVIC"/>
    <property type="match status" value="1"/>
</dbReference>
<dbReference type="GO" id="GO:0051301">
    <property type="term" value="P:cell division"/>
    <property type="evidence" value="ECO:0007669"/>
    <property type="project" value="InterPro"/>
</dbReference>
<name>A0A941CYB3_9BACI</name>
<organism evidence="3 4">
    <name type="scientific">Allobacillus saliphilus</name>
    <dbReference type="NCBI Taxonomy" id="2912308"/>
    <lineage>
        <taxon>Bacteria</taxon>
        <taxon>Bacillati</taxon>
        <taxon>Bacillota</taxon>
        <taxon>Bacilli</taxon>
        <taxon>Bacillales</taxon>
        <taxon>Bacillaceae</taxon>
        <taxon>Allobacillus</taxon>
    </lineage>
</organism>
<gene>
    <name evidence="3" type="ORF">KC820_09095</name>
</gene>
<proteinExistence type="predicted"/>
<keyword evidence="2" id="KW-1133">Transmembrane helix</keyword>
<protein>
    <submittedName>
        <fullName evidence="3">Septum formation initiator family protein</fullName>
    </submittedName>
</protein>
<keyword evidence="1" id="KW-0175">Coiled coil</keyword>
<dbReference type="EMBL" id="JAGSIE010000026">
    <property type="protein sequence ID" value="MBR7554310.1"/>
    <property type="molecule type" value="Genomic_DNA"/>
</dbReference>
<reference evidence="3 4" key="1">
    <citation type="submission" date="2021-04" db="EMBL/GenBank/DDBJ databases">
        <title>Allobacillus sp. nov. SKP8-2 isolated from shrimp paste.</title>
        <authorList>
            <person name="Tanasupawat S."/>
            <person name="Yiamsombat S."/>
            <person name="Kanchanasin P."/>
            <person name="Kuncharoen N."/>
        </authorList>
    </citation>
    <scope>NUCLEOTIDE SEQUENCE [LARGE SCALE GENOMIC DNA]</scope>
    <source>
        <strain evidence="3 4">SKP8-2</strain>
    </source>
</reference>
<keyword evidence="2" id="KW-0812">Transmembrane</keyword>
<dbReference type="Pfam" id="PF04977">
    <property type="entry name" value="DivIC"/>
    <property type="match status" value="1"/>
</dbReference>
<dbReference type="AlphaFoldDB" id="A0A941CYB3"/>
<evidence type="ECO:0000256" key="2">
    <source>
        <dbReference type="SAM" id="Phobius"/>
    </source>
</evidence>